<dbReference type="Pfam" id="PF02944">
    <property type="entry name" value="BESS"/>
    <property type="match status" value="1"/>
</dbReference>
<dbReference type="EMBL" id="BGPR01000437">
    <property type="protein sequence ID" value="GBM20137.1"/>
    <property type="molecule type" value="Genomic_DNA"/>
</dbReference>
<dbReference type="PANTHER" id="PTHR12243">
    <property type="entry name" value="MADF DOMAIN TRANSCRIPTION FACTOR"/>
    <property type="match status" value="1"/>
</dbReference>
<dbReference type="PROSITE" id="PS51031">
    <property type="entry name" value="BESS"/>
    <property type="match status" value="1"/>
</dbReference>
<evidence type="ECO:0000256" key="1">
    <source>
        <dbReference type="PROSITE-ProRule" id="PRU00371"/>
    </source>
</evidence>
<feature type="domain" description="BESS" evidence="4">
    <location>
        <begin position="177"/>
        <end position="216"/>
    </location>
</feature>
<feature type="compositionally biased region" description="Low complexity" evidence="2">
    <location>
        <begin position="223"/>
        <end position="235"/>
    </location>
</feature>
<dbReference type="GO" id="GO:0003677">
    <property type="term" value="F:DNA binding"/>
    <property type="evidence" value="ECO:0007669"/>
    <property type="project" value="InterPro"/>
</dbReference>
<feature type="domain" description="MADF" evidence="3">
    <location>
        <begin position="10"/>
        <end position="94"/>
    </location>
</feature>
<sequence length="241" mass="27485">MEKGDIDNKKLIQEVNKYPSLWDQRSLDYLSRNLKIREWALVALEMNCSVDEVKSQWKTLKYTFLRELRSTAKSGQPSKWNHFDSMSFLLQGFNTLLLPSPYSSQNLPEFNSPYISSVACDNEFSENSSVACPEEDPESSQSKKLKINPKDGAEILTSTPYQSNLPFQFNGLRPEDNNEDYYFLMSLLPSFERMPAQQKMFLKIKIMQDVYNASYGGSMPNLDTSSSSGIDTGSSEFTFSS</sequence>
<dbReference type="Proteomes" id="UP000499080">
    <property type="component" value="Unassembled WGS sequence"/>
</dbReference>
<comment type="subcellular location">
    <subcellularLocation>
        <location evidence="1">Nucleus</location>
    </subcellularLocation>
</comment>
<proteinExistence type="predicted"/>
<dbReference type="SMART" id="SM00595">
    <property type="entry name" value="MADF"/>
    <property type="match status" value="1"/>
</dbReference>
<dbReference type="InterPro" id="IPR039353">
    <property type="entry name" value="TF_Adf1"/>
</dbReference>
<gene>
    <name evidence="5" type="ORF">AVEN_81112_1</name>
</gene>
<dbReference type="PANTHER" id="PTHR12243:SF67">
    <property type="entry name" value="COREPRESSOR OF PANGOLIN, ISOFORM A-RELATED"/>
    <property type="match status" value="1"/>
</dbReference>
<evidence type="ECO:0000313" key="5">
    <source>
        <dbReference type="EMBL" id="GBM20137.1"/>
    </source>
</evidence>
<evidence type="ECO:0000259" key="3">
    <source>
        <dbReference type="PROSITE" id="PS51029"/>
    </source>
</evidence>
<dbReference type="GO" id="GO:0005634">
    <property type="term" value="C:nucleus"/>
    <property type="evidence" value="ECO:0007669"/>
    <property type="project" value="UniProtKB-SubCell"/>
</dbReference>
<evidence type="ECO:0000313" key="6">
    <source>
        <dbReference type="Proteomes" id="UP000499080"/>
    </source>
</evidence>
<keyword evidence="1" id="KW-0539">Nucleus</keyword>
<evidence type="ECO:0008006" key="7">
    <source>
        <dbReference type="Google" id="ProtNLM"/>
    </source>
</evidence>
<reference evidence="5 6" key="1">
    <citation type="journal article" date="2019" name="Sci. Rep.">
        <title>Orb-weaving spider Araneus ventricosus genome elucidates the spidroin gene catalogue.</title>
        <authorList>
            <person name="Kono N."/>
            <person name="Nakamura H."/>
            <person name="Ohtoshi R."/>
            <person name="Moran D.A.P."/>
            <person name="Shinohara A."/>
            <person name="Yoshida Y."/>
            <person name="Fujiwara M."/>
            <person name="Mori M."/>
            <person name="Tomita M."/>
            <person name="Arakawa K."/>
        </authorList>
    </citation>
    <scope>NUCLEOTIDE SEQUENCE [LARGE SCALE GENOMIC DNA]</scope>
</reference>
<dbReference type="PROSITE" id="PS51029">
    <property type="entry name" value="MADF"/>
    <property type="match status" value="1"/>
</dbReference>
<dbReference type="Pfam" id="PF10545">
    <property type="entry name" value="MADF_DNA_bdg"/>
    <property type="match status" value="1"/>
</dbReference>
<dbReference type="AlphaFoldDB" id="A0A4Y2DUZ9"/>
<dbReference type="InterPro" id="IPR004210">
    <property type="entry name" value="BESS_motif"/>
</dbReference>
<evidence type="ECO:0000259" key="4">
    <source>
        <dbReference type="PROSITE" id="PS51031"/>
    </source>
</evidence>
<keyword evidence="6" id="KW-1185">Reference proteome</keyword>
<organism evidence="5 6">
    <name type="scientific">Araneus ventricosus</name>
    <name type="common">Orbweaver spider</name>
    <name type="synonym">Epeira ventricosa</name>
    <dbReference type="NCBI Taxonomy" id="182803"/>
    <lineage>
        <taxon>Eukaryota</taxon>
        <taxon>Metazoa</taxon>
        <taxon>Ecdysozoa</taxon>
        <taxon>Arthropoda</taxon>
        <taxon>Chelicerata</taxon>
        <taxon>Arachnida</taxon>
        <taxon>Araneae</taxon>
        <taxon>Araneomorphae</taxon>
        <taxon>Entelegynae</taxon>
        <taxon>Araneoidea</taxon>
        <taxon>Araneidae</taxon>
        <taxon>Araneus</taxon>
    </lineage>
</organism>
<comment type="caution">
    <text evidence="5">The sequence shown here is derived from an EMBL/GenBank/DDBJ whole genome shotgun (WGS) entry which is preliminary data.</text>
</comment>
<dbReference type="OrthoDB" id="5984255at2759"/>
<feature type="region of interest" description="Disordered" evidence="2">
    <location>
        <begin position="221"/>
        <end position="241"/>
    </location>
</feature>
<dbReference type="InterPro" id="IPR006578">
    <property type="entry name" value="MADF-dom"/>
</dbReference>
<evidence type="ECO:0000256" key="2">
    <source>
        <dbReference type="SAM" id="MobiDB-lite"/>
    </source>
</evidence>
<name>A0A4Y2DUZ9_ARAVE</name>
<accession>A0A4Y2DUZ9</accession>
<protein>
    <recommendedName>
        <fullName evidence="7">MADF domain-containing protein</fullName>
    </recommendedName>
</protein>